<dbReference type="EMBL" id="CAJEWN010000002">
    <property type="protein sequence ID" value="CAD2124032.1"/>
    <property type="molecule type" value="Genomic_DNA"/>
</dbReference>
<dbReference type="AlphaFoldDB" id="A0A6V7TJ19"/>
<proteinExistence type="predicted"/>
<evidence type="ECO:0000313" key="2">
    <source>
        <dbReference type="Proteomes" id="UP000580250"/>
    </source>
</evidence>
<accession>A0A6V7TJ19</accession>
<organism evidence="1 2">
    <name type="scientific">Meloidogyne enterolobii</name>
    <name type="common">Root-knot nematode worm</name>
    <name type="synonym">Meloidogyne mayaguensis</name>
    <dbReference type="NCBI Taxonomy" id="390850"/>
    <lineage>
        <taxon>Eukaryota</taxon>
        <taxon>Metazoa</taxon>
        <taxon>Ecdysozoa</taxon>
        <taxon>Nematoda</taxon>
        <taxon>Chromadorea</taxon>
        <taxon>Rhabditida</taxon>
        <taxon>Tylenchina</taxon>
        <taxon>Tylenchomorpha</taxon>
        <taxon>Tylenchoidea</taxon>
        <taxon>Meloidogynidae</taxon>
        <taxon>Meloidogyninae</taxon>
        <taxon>Meloidogyne</taxon>
    </lineage>
</organism>
<name>A0A6V7TJ19_MELEN</name>
<reference evidence="1 2" key="1">
    <citation type="submission" date="2020-08" db="EMBL/GenBank/DDBJ databases">
        <authorList>
            <person name="Koutsovoulos G."/>
            <person name="Danchin GJ E."/>
        </authorList>
    </citation>
    <scope>NUCLEOTIDE SEQUENCE [LARGE SCALE GENOMIC DNA]</scope>
</reference>
<gene>
    <name evidence="1" type="ORF">MENT_LOCUS693</name>
</gene>
<protein>
    <submittedName>
        <fullName evidence="1">Uncharacterized protein</fullName>
    </submittedName>
</protein>
<dbReference type="Proteomes" id="UP000580250">
    <property type="component" value="Unassembled WGS sequence"/>
</dbReference>
<evidence type="ECO:0000313" key="1">
    <source>
        <dbReference type="EMBL" id="CAD2124032.1"/>
    </source>
</evidence>
<sequence length="100" mass="11744">MLKITFFTFVLIRDKRTIFLDLLHAELLGNEWNNSTNMRERNPLIMIRRSSLLNSSEHQQLRLFAAKCLARLVLALLMEEGLLGVFLHQHIVLRLMRRGS</sequence>
<comment type="caution">
    <text evidence="1">The sequence shown here is derived from an EMBL/GenBank/DDBJ whole genome shotgun (WGS) entry which is preliminary data.</text>
</comment>